<dbReference type="InterPro" id="IPR000792">
    <property type="entry name" value="Tscrpt_reg_LuxR_C"/>
</dbReference>
<dbReference type="SMART" id="SM00421">
    <property type="entry name" value="HTH_LUXR"/>
    <property type="match status" value="1"/>
</dbReference>
<dbReference type="InterPro" id="IPR016032">
    <property type="entry name" value="Sig_transdc_resp-reg_C-effctor"/>
</dbReference>
<feature type="region of interest" description="Disordered" evidence="3">
    <location>
        <begin position="33"/>
        <end position="58"/>
    </location>
</feature>
<dbReference type="PANTHER" id="PTHR16305">
    <property type="entry name" value="TESTICULAR SOLUBLE ADENYLYL CYCLASE"/>
    <property type="match status" value="1"/>
</dbReference>
<evidence type="ECO:0000256" key="1">
    <source>
        <dbReference type="ARBA" id="ARBA00022741"/>
    </source>
</evidence>
<protein>
    <submittedName>
        <fullName evidence="5">Regulatory LuxR family protein</fullName>
    </submittedName>
</protein>
<reference evidence="5 6" key="1">
    <citation type="submission" date="2019-06" db="EMBL/GenBank/DDBJ databases">
        <title>Sequencing the genomes of 1000 actinobacteria strains.</title>
        <authorList>
            <person name="Klenk H.-P."/>
        </authorList>
    </citation>
    <scope>NUCLEOTIDE SEQUENCE [LARGE SCALE GENOMIC DNA]</scope>
    <source>
        <strain evidence="5 6">DSM 25218</strain>
    </source>
</reference>
<dbReference type="GO" id="GO:0005737">
    <property type="term" value="C:cytoplasm"/>
    <property type="evidence" value="ECO:0007669"/>
    <property type="project" value="TreeGrafter"/>
</dbReference>
<accession>A0A543A2H4</accession>
<keyword evidence="6" id="KW-1185">Reference proteome</keyword>
<dbReference type="SUPFAM" id="SSF48452">
    <property type="entry name" value="TPR-like"/>
    <property type="match status" value="1"/>
</dbReference>
<dbReference type="GO" id="GO:0005524">
    <property type="term" value="F:ATP binding"/>
    <property type="evidence" value="ECO:0007669"/>
    <property type="project" value="UniProtKB-KW"/>
</dbReference>
<dbReference type="Pfam" id="PF00196">
    <property type="entry name" value="GerE"/>
    <property type="match status" value="1"/>
</dbReference>
<dbReference type="PROSITE" id="PS00622">
    <property type="entry name" value="HTH_LUXR_1"/>
    <property type="match status" value="1"/>
</dbReference>
<dbReference type="PROSITE" id="PS50043">
    <property type="entry name" value="HTH_LUXR_2"/>
    <property type="match status" value="1"/>
</dbReference>
<dbReference type="AlphaFoldDB" id="A0A543A2H4"/>
<dbReference type="GO" id="GO:0006355">
    <property type="term" value="P:regulation of DNA-templated transcription"/>
    <property type="evidence" value="ECO:0007669"/>
    <property type="project" value="InterPro"/>
</dbReference>
<name>A0A543A2H4_9ACTN</name>
<dbReference type="CDD" id="cd06170">
    <property type="entry name" value="LuxR_C_like"/>
    <property type="match status" value="1"/>
</dbReference>
<dbReference type="SUPFAM" id="SSF52540">
    <property type="entry name" value="P-loop containing nucleoside triphosphate hydrolases"/>
    <property type="match status" value="1"/>
</dbReference>
<evidence type="ECO:0000256" key="2">
    <source>
        <dbReference type="ARBA" id="ARBA00022840"/>
    </source>
</evidence>
<dbReference type="InterPro" id="IPR041664">
    <property type="entry name" value="AAA_16"/>
</dbReference>
<dbReference type="SUPFAM" id="SSF46894">
    <property type="entry name" value="C-terminal effector domain of the bipartite response regulators"/>
    <property type="match status" value="1"/>
</dbReference>
<keyword evidence="2" id="KW-0067">ATP-binding</keyword>
<gene>
    <name evidence="5" type="ORF">FB381_0663</name>
</gene>
<dbReference type="EMBL" id="VFOV01000001">
    <property type="protein sequence ID" value="TQL66797.1"/>
    <property type="molecule type" value="Genomic_DNA"/>
</dbReference>
<dbReference type="Pfam" id="PF13191">
    <property type="entry name" value="AAA_16"/>
    <property type="match status" value="1"/>
</dbReference>
<dbReference type="OrthoDB" id="5476461at2"/>
<dbReference type="Proteomes" id="UP000320209">
    <property type="component" value="Unassembled WGS sequence"/>
</dbReference>
<proteinExistence type="predicted"/>
<evidence type="ECO:0000313" key="6">
    <source>
        <dbReference type="Proteomes" id="UP000320209"/>
    </source>
</evidence>
<evidence type="ECO:0000256" key="3">
    <source>
        <dbReference type="SAM" id="MobiDB-lite"/>
    </source>
</evidence>
<dbReference type="InterPro" id="IPR027417">
    <property type="entry name" value="P-loop_NTPase"/>
</dbReference>
<evidence type="ECO:0000313" key="5">
    <source>
        <dbReference type="EMBL" id="TQL66797.1"/>
    </source>
</evidence>
<dbReference type="Gene3D" id="1.25.40.10">
    <property type="entry name" value="Tetratricopeptide repeat domain"/>
    <property type="match status" value="1"/>
</dbReference>
<keyword evidence="1" id="KW-0547">Nucleotide-binding</keyword>
<feature type="compositionally biased region" description="Low complexity" evidence="3">
    <location>
        <begin position="40"/>
        <end position="58"/>
    </location>
</feature>
<dbReference type="PANTHER" id="PTHR16305:SF35">
    <property type="entry name" value="TRANSCRIPTIONAL ACTIVATOR DOMAIN"/>
    <property type="match status" value="1"/>
</dbReference>
<dbReference type="GO" id="GO:0003677">
    <property type="term" value="F:DNA binding"/>
    <property type="evidence" value="ECO:0007669"/>
    <property type="project" value="InterPro"/>
</dbReference>
<dbReference type="PRINTS" id="PR00038">
    <property type="entry name" value="HTHLUXR"/>
</dbReference>
<dbReference type="InterPro" id="IPR011990">
    <property type="entry name" value="TPR-like_helical_dom_sf"/>
</dbReference>
<feature type="domain" description="HTH luxR-type" evidence="4">
    <location>
        <begin position="932"/>
        <end position="997"/>
    </location>
</feature>
<dbReference type="GO" id="GO:0004016">
    <property type="term" value="F:adenylate cyclase activity"/>
    <property type="evidence" value="ECO:0007669"/>
    <property type="project" value="TreeGrafter"/>
</dbReference>
<dbReference type="Gene3D" id="1.10.10.10">
    <property type="entry name" value="Winged helix-like DNA-binding domain superfamily/Winged helix DNA-binding domain"/>
    <property type="match status" value="1"/>
</dbReference>
<comment type="caution">
    <text evidence="5">The sequence shown here is derived from an EMBL/GenBank/DDBJ whole genome shotgun (WGS) entry which is preliminary data.</text>
</comment>
<evidence type="ECO:0000259" key="4">
    <source>
        <dbReference type="PROSITE" id="PS50043"/>
    </source>
</evidence>
<organism evidence="5 6">
    <name type="scientific">Nocardioides albertanoniae</name>
    <dbReference type="NCBI Taxonomy" id="1175486"/>
    <lineage>
        <taxon>Bacteria</taxon>
        <taxon>Bacillati</taxon>
        <taxon>Actinomycetota</taxon>
        <taxon>Actinomycetes</taxon>
        <taxon>Propionibacteriales</taxon>
        <taxon>Nocardioidaceae</taxon>
        <taxon>Nocardioides</taxon>
    </lineage>
</organism>
<dbReference type="InterPro" id="IPR036388">
    <property type="entry name" value="WH-like_DNA-bd_sf"/>
</dbReference>
<sequence length="1000" mass="107190">MQKNPEPERAMIGDMAQSARSFVGRDPELKSLTGLLGVGPTSAETSPESAESAGSPASDRQHVLLAGDAGVGKTRLLTALRDRAVADGWQVHAGHCVNFGESAVAYMPFSEILDRIVTDFPDVVERVAADYPALARLRPVRRVMGANHGAAATGTDRGQLFDAVHTLFEAAAEKAPLLVVVEDTHWADESTRDLLTYLFTRPFDNAVAVVASYRADDIHRRHPLRRQVGEWARLPAVERIVLEPLTDDSVRLLVHELASGKVDAERVVRRAEGNAFFVEELVQAGCDEDLPVDLADLLLVRLDRLDGAARSVVRTASIAGRRVTHELLAAVTEMKTDELDDALRTAVEQKVLEPTGSRYTFRHALLTEAVYDDLLPGERVRLHARFAAVLKETPGLGAAAELALHAKRAGDLPTALRARIAAAEEARSVSGVGEAAQHYEKALGLAADPQIAEAAEVNLDRVYERAADTLIFAGLPSRADAILGERLGVIPSGPSVARALLLATRAEAAHAMESGDPLRHSHDAVLALPDDAEPKARCAVLAVRTRTLVAFRRADEAETVGLEGIEIAERHSLSKLASDMATSLSMLKVRTGSAAGSKVEGFRQVLRETIDQARQVGSTYAVSRGMFALGRSYDEAGDFAEALKWFRAVLDDTGGESLQWSPFVSAARADIVRIQMILGEWDEALALAGGNLPDAPPIPVALLDMLRMIMEQARGANHGEAAAALRPFWSQEGLIALFGATVEMSAAGRAGDHAKVLQVYADTVEMLSQFWTEWFGGRVRLAVVAASAIAQMLPSLPAAQWPALVEAVDGLHSDGEHVVAQYQPGEWGPEGQAWTARLEAETLRVHWLAGIDAPPQESLLAAWERAEQQVEAYGDVPGLAAVRTTYAVIQRATGDVAASRATADKAREGAKRLGLQPLLDELKSLGATPVKQQQASMTLTPREGEILALVAAGRSNGEIGKQLFIATKTVSVHVSNILGKLGAGSRTEAAAIARRQQLIG</sequence>